<dbReference type="PANTHER" id="PTHR33480">
    <property type="entry name" value="SET DOMAIN-CONTAINING PROTEIN-RELATED"/>
    <property type="match status" value="1"/>
</dbReference>
<feature type="region of interest" description="Disordered" evidence="1">
    <location>
        <begin position="682"/>
        <end position="710"/>
    </location>
</feature>
<dbReference type="PANTHER" id="PTHR33480:SF5">
    <property type="entry name" value="SI:DKEY-51D8.9"/>
    <property type="match status" value="1"/>
</dbReference>
<proteinExistence type="predicted"/>
<name>A0AAN8XMR7_HALRR</name>
<protein>
    <submittedName>
        <fullName evidence="2">Uncharacterized protein</fullName>
    </submittedName>
</protein>
<sequence>MEGSLWPYGHAPLNNGMYLGGIRKETSGACDLSHGSHHQWNREDGASIAEPVVEIKTAGDCLEVPGGGAQEPSNPSGRPFYSYSSTGMSSNYARQPANTPLLYNAGRVTDDEGSMQYQTGNLPGTNQPLDLPKREVDEEMMFSHSILEPENDHPSALSVPGLAASMKENYNASRIVNTLPSTPRGQTQEYYHGRSKSACAFCGEMFTHVIAHMMTAHSDVPQVAEAMLHEKGSAKRRALFIALKNKGSYLYKHYTQNEGEVNFSPESDSMSENSLQKIACKYCSRHYKPHKIRYHYMKCAAYKESTNHNTFTFRREMRKQDHYKKCMNIMQSFPFVHERVASEILARMRQDKITTLILNDPLLLKYAEVHIQGDTMPSFVHKIKQDLRNLGKLILNLREKDETIQCMTDVLKPSSFGLVVRCVQECSGFNSLTCSYERISTPMNIGYVLRKSVELLRDDALKNMDESLVQQCNEFSELMINDWKDCLSLDNIRNKKRERLPLQKDIQILQYYFDREIALVMKKLNETKAASQWRRLSRLALASIVLFNRGSSRKIDRMTMEDFENGCSSETILPELEDKLSHLEKQSICNLTRIIIHENPSKKVPILLKPMHMEAVKMLNGLRNSVGVVDNPYVFARPGGETPLRGDVIREFAHRAGLEQPNNITPSNLRKHVIASNSMSDLSKLSNTNNSGNQMNEQGDLANQYSQDHDGDLYRTKAVYNQYDDTMMKNDNQTAVDVNLSQLNGDCVMPPGDDSEDDTKKEFNLRDNGSRYWFLDYSSSDLDLESGDDSDYEPASRRGKSRGLKSRKMGPRKRMAVERVRHSEIPPSTVPSEVKVRHYVRGKTRKQYTYCRWSGEEESVVFQTMAHHFKCGTLPGKQECLRVIGDNSILQKRKWEDLKNYVRNKLVSLAKTNTALQNSVREFCSITTALGPHSSS</sequence>
<feature type="compositionally biased region" description="Polar residues" evidence="1">
    <location>
        <begin position="682"/>
        <end position="706"/>
    </location>
</feature>
<accession>A0AAN8XMR7</accession>
<evidence type="ECO:0000256" key="1">
    <source>
        <dbReference type="SAM" id="MobiDB-lite"/>
    </source>
</evidence>
<keyword evidence="3" id="KW-1185">Reference proteome</keyword>
<comment type="caution">
    <text evidence="2">The sequence shown here is derived from an EMBL/GenBank/DDBJ whole genome shotgun (WGS) entry which is preliminary data.</text>
</comment>
<dbReference type="Proteomes" id="UP001381693">
    <property type="component" value="Unassembled WGS sequence"/>
</dbReference>
<organism evidence="2 3">
    <name type="scientific">Halocaridina rubra</name>
    <name type="common">Hawaiian red shrimp</name>
    <dbReference type="NCBI Taxonomy" id="373956"/>
    <lineage>
        <taxon>Eukaryota</taxon>
        <taxon>Metazoa</taxon>
        <taxon>Ecdysozoa</taxon>
        <taxon>Arthropoda</taxon>
        <taxon>Crustacea</taxon>
        <taxon>Multicrustacea</taxon>
        <taxon>Malacostraca</taxon>
        <taxon>Eumalacostraca</taxon>
        <taxon>Eucarida</taxon>
        <taxon>Decapoda</taxon>
        <taxon>Pleocyemata</taxon>
        <taxon>Caridea</taxon>
        <taxon>Atyoidea</taxon>
        <taxon>Atyidae</taxon>
        <taxon>Halocaridina</taxon>
    </lineage>
</organism>
<feature type="region of interest" description="Disordered" evidence="1">
    <location>
        <begin position="743"/>
        <end position="762"/>
    </location>
</feature>
<feature type="compositionally biased region" description="Basic residues" evidence="1">
    <location>
        <begin position="797"/>
        <end position="812"/>
    </location>
</feature>
<gene>
    <name evidence="2" type="ORF">SK128_016955</name>
</gene>
<evidence type="ECO:0000313" key="3">
    <source>
        <dbReference type="Proteomes" id="UP001381693"/>
    </source>
</evidence>
<dbReference type="EMBL" id="JAXCGZ010004091">
    <property type="protein sequence ID" value="KAK7082289.1"/>
    <property type="molecule type" value="Genomic_DNA"/>
</dbReference>
<reference evidence="2 3" key="1">
    <citation type="submission" date="2023-11" db="EMBL/GenBank/DDBJ databases">
        <title>Halocaridina rubra genome assembly.</title>
        <authorList>
            <person name="Smith C."/>
        </authorList>
    </citation>
    <scope>NUCLEOTIDE SEQUENCE [LARGE SCALE GENOMIC DNA]</scope>
    <source>
        <strain evidence="2">EP-1</strain>
        <tissue evidence="2">Whole</tissue>
    </source>
</reference>
<evidence type="ECO:0000313" key="2">
    <source>
        <dbReference type="EMBL" id="KAK7082289.1"/>
    </source>
</evidence>
<dbReference type="AlphaFoldDB" id="A0AAN8XMR7"/>
<feature type="region of interest" description="Disordered" evidence="1">
    <location>
        <begin position="784"/>
        <end position="812"/>
    </location>
</feature>